<dbReference type="InterPro" id="IPR007696">
    <property type="entry name" value="DNA_mismatch_repair_MutS_core"/>
</dbReference>
<evidence type="ECO:0000256" key="6">
    <source>
        <dbReference type="ARBA" id="ARBA00023125"/>
    </source>
</evidence>
<dbReference type="GO" id="GO:0072344">
    <property type="term" value="P:rescue of stalled ribosome"/>
    <property type="evidence" value="ECO:0007669"/>
    <property type="project" value="UniProtKB-UniRule"/>
</dbReference>
<feature type="domain" description="Smr" evidence="9">
    <location>
        <begin position="711"/>
        <end position="782"/>
    </location>
</feature>
<dbReference type="SUPFAM" id="SSF160443">
    <property type="entry name" value="SMR domain-like"/>
    <property type="match status" value="1"/>
</dbReference>
<dbReference type="GO" id="GO:0030983">
    <property type="term" value="F:mismatched DNA binding"/>
    <property type="evidence" value="ECO:0007669"/>
    <property type="project" value="InterPro"/>
</dbReference>
<dbReference type="GO" id="GO:0005524">
    <property type="term" value="F:ATP binding"/>
    <property type="evidence" value="ECO:0007669"/>
    <property type="project" value="UniProtKB-UniRule"/>
</dbReference>
<dbReference type="InterPro" id="IPR002625">
    <property type="entry name" value="Smr_dom"/>
</dbReference>
<keyword evidence="4 7" id="KW-0067">ATP-binding</keyword>
<comment type="similarity">
    <text evidence="7">Belongs to the DNA mismatch repair MutS family. MutS2 subfamily.</text>
</comment>
<feature type="coiled-coil region" evidence="8">
    <location>
        <begin position="519"/>
        <end position="600"/>
    </location>
</feature>
<sequence>MPEHTLSVLEFPGLLRVVMQYAVSALGRRFLSHLRPTADFAEIRAKFQEIQELRDLQDREGPLPLTDFPDLAPWLAKAAVPGSLLPPEALNDILSVLRLTRAVRQYLGQGGERTPLLAARASRLNELPELRRALVDSISPYNFILDQASPALARLRRELAATREQLNRFIRQTFFSPPHLNAIQSPLISQRHGRYVIPLKADHKGAIPGIIHDTSQTRATLYLEPLAIVEMNNALNLLGNQEKREEEAVLRRLTDMVRHWQAELQENQAVLAELDAIAAKVEYARRFQAREPLLKSRGGVDFRQARHPLLLARQHENPQAAATVVPVDLKLTEEQRFLIISGANAGGKTVALKTLGLLTLMVQSGIPIPVAEGSEFAPFARVFADIGDPQDLERDLSTFSAHLLRILDFLADLPDRALVLLDELGTATDPTEGGALALALLRAFQRRGAYGAATTHLPLIKRFAAREPGFQNAAVVFDEETKQPTYRLAYGLVGASNALAIARELGLSPEILAEAESYLDAEELKAYRLLAEVEAAQEQLARREAELRERQKEMDRQAREIVALRREIHQERQQLWGEALKQAQAAIRKAEAEFKGILDRLRCQEESWGRLRQELSVRAKELVKSLEPGPPPAGGDAAEFAPGQPVFLPALGLTGEVLAAPVKDGKLTVQVRKVKLRVSPEEVAPLTGTSGPEPETRPAGFYPAPRCLPTLNIIGLRVDEALPLVDRLLDQAILQGAERVDIIHGVGTGRLKQAVREHLKQHAGVKAIHGDENPGVTLVDLK</sequence>
<keyword evidence="2 7" id="KW-0547">Nucleotide-binding</keyword>
<dbReference type="GO" id="GO:0006298">
    <property type="term" value="P:mismatch repair"/>
    <property type="evidence" value="ECO:0007669"/>
    <property type="project" value="InterPro"/>
</dbReference>
<dbReference type="SMART" id="SM00463">
    <property type="entry name" value="SMR"/>
    <property type="match status" value="1"/>
</dbReference>
<dbReference type="Gene3D" id="1.10.1420.10">
    <property type="match status" value="2"/>
</dbReference>
<dbReference type="GO" id="GO:0016887">
    <property type="term" value="F:ATP hydrolysis activity"/>
    <property type="evidence" value="ECO:0007669"/>
    <property type="project" value="InterPro"/>
</dbReference>
<protein>
    <recommendedName>
        <fullName evidence="7">Endonuclease MutS2</fullName>
        <ecNumber evidence="7">3.1.-.-</ecNumber>
    </recommendedName>
    <alternativeName>
        <fullName evidence="7">Ribosome-associated protein quality control-upstream factor</fullName>
        <shortName evidence="7">RQC-upstream factor</shortName>
        <shortName evidence="7">RqcU</shortName>
        <ecNumber evidence="7">3.6.4.-</ecNumber>
    </alternativeName>
</protein>
<gene>
    <name evidence="7" type="primary">mutS2</name>
    <name evidence="7" type="synonym">rqcU</name>
    <name evidence="10" type="ORF">ENV62_06255</name>
</gene>
<accession>A0A7C3SJ10</accession>
<evidence type="ECO:0000256" key="8">
    <source>
        <dbReference type="SAM" id="Coils"/>
    </source>
</evidence>
<keyword evidence="3 7" id="KW-0378">Hydrolase</keyword>
<dbReference type="InterPro" id="IPR045076">
    <property type="entry name" value="MutS"/>
</dbReference>
<evidence type="ECO:0000256" key="7">
    <source>
        <dbReference type="HAMAP-Rule" id="MF_00092"/>
    </source>
</evidence>
<dbReference type="GO" id="GO:0140664">
    <property type="term" value="F:ATP-dependent DNA damage sensor activity"/>
    <property type="evidence" value="ECO:0007669"/>
    <property type="project" value="InterPro"/>
</dbReference>
<keyword evidence="7 10" id="KW-0255">Endonuclease</keyword>
<dbReference type="Pfam" id="PF01713">
    <property type="entry name" value="Smr"/>
    <property type="match status" value="1"/>
</dbReference>
<dbReference type="EMBL" id="DTHB01000043">
    <property type="protein sequence ID" value="HGB14821.1"/>
    <property type="molecule type" value="Genomic_DNA"/>
</dbReference>
<dbReference type="Pfam" id="PF00488">
    <property type="entry name" value="MutS_V"/>
    <property type="match status" value="1"/>
</dbReference>
<comment type="function">
    <text evidence="7">Endonuclease that is involved in the suppression of homologous recombination and thus may have a key role in the control of bacterial genetic diversity.</text>
</comment>
<keyword evidence="8" id="KW-0175">Coiled coil</keyword>
<dbReference type="PANTHER" id="PTHR48466:SF2">
    <property type="entry name" value="OS10G0509000 PROTEIN"/>
    <property type="match status" value="1"/>
</dbReference>
<keyword evidence="7" id="KW-0540">Nuclease</keyword>
<comment type="subunit">
    <text evidence="7">Homodimer. Binds to stalled ribosomes, contacting rRNA.</text>
</comment>
<dbReference type="SUPFAM" id="SSF52540">
    <property type="entry name" value="P-loop containing nucleoside triphosphate hydrolases"/>
    <property type="match status" value="1"/>
</dbReference>
<keyword evidence="5 7" id="KW-0694">RNA-binding</keyword>
<keyword evidence="6 7" id="KW-0238">DNA-binding</keyword>
<dbReference type="Gene3D" id="3.30.1370.110">
    <property type="match status" value="1"/>
</dbReference>
<dbReference type="GO" id="GO:0043023">
    <property type="term" value="F:ribosomal large subunit binding"/>
    <property type="evidence" value="ECO:0007669"/>
    <property type="project" value="UniProtKB-UniRule"/>
</dbReference>
<dbReference type="GO" id="GO:0019843">
    <property type="term" value="F:rRNA binding"/>
    <property type="evidence" value="ECO:0007669"/>
    <property type="project" value="UniProtKB-UniRule"/>
</dbReference>
<name>A0A7C3SJ10_9BACT</name>
<dbReference type="GO" id="GO:0045910">
    <property type="term" value="P:negative regulation of DNA recombination"/>
    <property type="evidence" value="ECO:0007669"/>
    <property type="project" value="InterPro"/>
</dbReference>
<comment type="function">
    <text evidence="7">Acts as a ribosome collision sensor, splitting the ribosome into its 2 subunits. Detects stalled/collided 70S ribosomes which it binds and splits by an ATP-hydrolysis driven conformational change. Acts upstream of the ribosome quality control system (RQC), a ribosome-associated complex that mediates the extraction of incompletely synthesized nascent chains from stalled ribosomes and their subsequent degradation. Probably generates substrates for RQC.</text>
</comment>
<dbReference type="NCBIfam" id="TIGR01069">
    <property type="entry name" value="mutS2"/>
    <property type="match status" value="1"/>
</dbReference>
<evidence type="ECO:0000256" key="5">
    <source>
        <dbReference type="ARBA" id="ARBA00022884"/>
    </source>
</evidence>
<evidence type="ECO:0000313" key="10">
    <source>
        <dbReference type="EMBL" id="HGB14821.1"/>
    </source>
</evidence>
<dbReference type="EC" id="3.6.4.-" evidence="7"/>
<evidence type="ECO:0000256" key="4">
    <source>
        <dbReference type="ARBA" id="ARBA00022840"/>
    </source>
</evidence>
<dbReference type="AlphaFoldDB" id="A0A7C3SJ10"/>
<keyword evidence="1 7" id="KW-0699">rRNA-binding</keyword>
<feature type="binding site" evidence="7">
    <location>
        <begin position="342"/>
        <end position="349"/>
    </location>
    <ligand>
        <name>ATP</name>
        <dbReference type="ChEBI" id="CHEBI:30616"/>
    </ligand>
</feature>
<evidence type="ECO:0000256" key="2">
    <source>
        <dbReference type="ARBA" id="ARBA00022741"/>
    </source>
</evidence>
<dbReference type="HAMAP" id="MF_00092">
    <property type="entry name" value="MutS2"/>
    <property type="match status" value="1"/>
</dbReference>
<proteinExistence type="inferred from homology"/>
<evidence type="ECO:0000259" key="9">
    <source>
        <dbReference type="PROSITE" id="PS50828"/>
    </source>
</evidence>
<dbReference type="InterPro" id="IPR027417">
    <property type="entry name" value="P-loop_NTPase"/>
</dbReference>
<dbReference type="PANTHER" id="PTHR48466">
    <property type="entry name" value="OS10G0509000 PROTEIN-RELATED"/>
    <property type="match status" value="1"/>
</dbReference>
<dbReference type="FunFam" id="3.40.50.300:FF:000830">
    <property type="entry name" value="Endonuclease MutS2"/>
    <property type="match status" value="1"/>
</dbReference>
<reference evidence="10" key="1">
    <citation type="journal article" date="2020" name="mSystems">
        <title>Genome- and Community-Level Interaction Insights into Carbon Utilization and Element Cycling Functions of Hydrothermarchaeota in Hydrothermal Sediment.</title>
        <authorList>
            <person name="Zhou Z."/>
            <person name="Liu Y."/>
            <person name="Xu W."/>
            <person name="Pan J."/>
            <person name="Luo Z.H."/>
            <person name="Li M."/>
        </authorList>
    </citation>
    <scope>NUCLEOTIDE SEQUENCE [LARGE SCALE GENOMIC DNA]</scope>
    <source>
        <strain evidence="10">SpSt-776</strain>
    </source>
</reference>
<evidence type="ECO:0000256" key="3">
    <source>
        <dbReference type="ARBA" id="ARBA00022801"/>
    </source>
</evidence>
<dbReference type="Pfam" id="PF20297">
    <property type="entry name" value="MSSS"/>
    <property type="match status" value="1"/>
</dbReference>
<dbReference type="InterPro" id="IPR005747">
    <property type="entry name" value="MutS2"/>
</dbReference>
<dbReference type="SMART" id="SM00533">
    <property type="entry name" value="MUTSd"/>
    <property type="match status" value="1"/>
</dbReference>
<dbReference type="InterPro" id="IPR036187">
    <property type="entry name" value="DNA_mismatch_repair_MutS_sf"/>
</dbReference>
<dbReference type="InterPro" id="IPR000432">
    <property type="entry name" value="DNA_mismatch_repair_MutS_C"/>
</dbReference>
<dbReference type="Gene3D" id="3.40.50.300">
    <property type="entry name" value="P-loop containing nucleotide triphosphate hydrolases"/>
    <property type="match status" value="1"/>
</dbReference>
<dbReference type="PIRSF" id="PIRSF005814">
    <property type="entry name" value="MutS_YshD"/>
    <property type="match status" value="1"/>
</dbReference>
<dbReference type="SMART" id="SM00534">
    <property type="entry name" value="MUTSac"/>
    <property type="match status" value="1"/>
</dbReference>
<dbReference type="PROSITE" id="PS50828">
    <property type="entry name" value="SMR"/>
    <property type="match status" value="1"/>
</dbReference>
<comment type="caution">
    <text evidence="10">The sequence shown here is derived from an EMBL/GenBank/DDBJ whole genome shotgun (WGS) entry which is preliminary data.</text>
</comment>
<dbReference type="InterPro" id="IPR046893">
    <property type="entry name" value="MSSS"/>
</dbReference>
<dbReference type="EC" id="3.1.-.-" evidence="7"/>
<dbReference type="InterPro" id="IPR036063">
    <property type="entry name" value="Smr_dom_sf"/>
</dbReference>
<dbReference type="SUPFAM" id="SSF48334">
    <property type="entry name" value="DNA repair protein MutS, domain III"/>
    <property type="match status" value="1"/>
</dbReference>
<organism evidence="10">
    <name type="scientific">Desulfobacca acetoxidans</name>
    <dbReference type="NCBI Taxonomy" id="60893"/>
    <lineage>
        <taxon>Bacteria</taxon>
        <taxon>Pseudomonadati</taxon>
        <taxon>Thermodesulfobacteriota</taxon>
        <taxon>Desulfobaccia</taxon>
        <taxon>Desulfobaccales</taxon>
        <taxon>Desulfobaccaceae</taxon>
        <taxon>Desulfobacca</taxon>
    </lineage>
</organism>
<evidence type="ECO:0000256" key="1">
    <source>
        <dbReference type="ARBA" id="ARBA00022730"/>
    </source>
</evidence>
<dbReference type="GO" id="GO:0004519">
    <property type="term" value="F:endonuclease activity"/>
    <property type="evidence" value="ECO:0007669"/>
    <property type="project" value="UniProtKB-UniRule"/>
</dbReference>